<accession>A0A8S3TVY4</accession>
<feature type="region of interest" description="Disordered" evidence="1">
    <location>
        <begin position="250"/>
        <end position="281"/>
    </location>
</feature>
<proteinExistence type="predicted"/>
<keyword evidence="2" id="KW-0472">Membrane</keyword>
<keyword evidence="2" id="KW-1133">Transmembrane helix</keyword>
<keyword evidence="4" id="KW-1185">Reference proteome</keyword>
<feature type="compositionally biased region" description="Basic and acidic residues" evidence="1">
    <location>
        <begin position="270"/>
        <end position="281"/>
    </location>
</feature>
<evidence type="ECO:0000313" key="3">
    <source>
        <dbReference type="EMBL" id="CAG2237784.1"/>
    </source>
</evidence>
<evidence type="ECO:0000256" key="1">
    <source>
        <dbReference type="SAM" id="MobiDB-lite"/>
    </source>
</evidence>
<comment type="caution">
    <text evidence="3">The sequence shown here is derived from an EMBL/GenBank/DDBJ whole genome shotgun (WGS) entry which is preliminary data.</text>
</comment>
<feature type="compositionally biased region" description="Basic and acidic residues" evidence="1">
    <location>
        <begin position="250"/>
        <end position="259"/>
    </location>
</feature>
<name>A0A8S3TVY4_MYTED</name>
<dbReference type="Proteomes" id="UP000683360">
    <property type="component" value="Unassembled WGS sequence"/>
</dbReference>
<gene>
    <name evidence="3" type="ORF">MEDL_50223</name>
</gene>
<dbReference type="AlphaFoldDB" id="A0A8S3TVY4"/>
<feature type="transmembrane region" description="Helical" evidence="2">
    <location>
        <begin position="141"/>
        <end position="165"/>
    </location>
</feature>
<dbReference type="EMBL" id="CAJPWZ010002405">
    <property type="protein sequence ID" value="CAG2237784.1"/>
    <property type="molecule type" value="Genomic_DNA"/>
</dbReference>
<reference evidence="3" key="1">
    <citation type="submission" date="2021-03" db="EMBL/GenBank/DDBJ databases">
        <authorList>
            <person name="Bekaert M."/>
        </authorList>
    </citation>
    <scope>NUCLEOTIDE SEQUENCE</scope>
</reference>
<evidence type="ECO:0000313" key="4">
    <source>
        <dbReference type="Proteomes" id="UP000683360"/>
    </source>
</evidence>
<sequence>MCTTDFASEESKNGGTTVDSVALRVMTQQDGCECEVSLKTNIVRIQFTREKDKTPIKCTKGTDTRSVSLLPYGVLHLRSKIIGGNFSRGYCLQIYRHHITGDNVRIQINCSIPSMKTTTQQDKTVSGTENIHSHTDTDSTLYIAIGVGSAVVVIALFVVVAIVIIRRKGNENKYENQIQPDNECIDDDSDGLKYNSLYNSSEQHDIMEGDYHTVKLEGTKNRTGIQKLGSDNSAVDGNYSSIAIVNIHAKDGSKTDSRMKSSSTTTPRLETQRTEEETRKN</sequence>
<keyword evidence="2" id="KW-0812">Transmembrane</keyword>
<organism evidence="3 4">
    <name type="scientific">Mytilus edulis</name>
    <name type="common">Blue mussel</name>
    <dbReference type="NCBI Taxonomy" id="6550"/>
    <lineage>
        <taxon>Eukaryota</taxon>
        <taxon>Metazoa</taxon>
        <taxon>Spiralia</taxon>
        <taxon>Lophotrochozoa</taxon>
        <taxon>Mollusca</taxon>
        <taxon>Bivalvia</taxon>
        <taxon>Autobranchia</taxon>
        <taxon>Pteriomorphia</taxon>
        <taxon>Mytilida</taxon>
        <taxon>Mytiloidea</taxon>
        <taxon>Mytilidae</taxon>
        <taxon>Mytilinae</taxon>
        <taxon>Mytilus</taxon>
    </lineage>
</organism>
<evidence type="ECO:0000256" key="2">
    <source>
        <dbReference type="SAM" id="Phobius"/>
    </source>
</evidence>
<protein>
    <submittedName>
        <fullName evidence="3">Uncharacterized protein</fullName>
    </submittedName>
</protein>